<dbReference type="PROSITE" id="PS50885">
    <property type="entry name" value="HAMP"/>
    <property type="match status" value="1"/>
</dbReference>
<dbReference type="RefSeq" id="WP_054340750.1">
    <property type="nucleotide sequence ID" value="NZ_FTOE01000007.1"/>
</dbReference>
<organism evidence="7 8">
    <name type="scientific">Neptunomonas antarctica</name>
    <dbReference type="NCBI Taxonomy" id="619304"/>
    <lineage>
        <taxon>Bacteria</taxon>
        <taxon>Pseudomonadati</taxon>
        <taxon>Pseudomonadota</taxon>
        <taxon>Gammaproteobacteria</taxon>
        <taxon>Oceanospirillales</taxon>
        <taxon>Oceanospirillaceae</taxon>
        <taxon>Neptunomonas</taxon>
    </lineage>
</organism>
<dbReference type="InterPro" id="IPR043128">
    <property type="entry name" value="Rev_trsase/Diguanyl_cyclase"/>
</dbReference>
<sequence>MVQSSLKSDKHFTLGIGLKLGILLALFGILTSGLTGYYTFNTTRDILLKKATQNMITSAQVLGERFSSMGQHVSDDALFFAQTSLVQQAADDIKDVDLLRASLADEFISLLSVHSEYFQVRLISAKKHGIELVRVDRDEDKLTIITGKHLQEKKHYSYVYKTLKLEKGKTYFSEIFINHEKGAHTGYDQPTLQVATPVIGKDGIALGLIVINVNLNQMFKVLKSDLSSQHQLYLTNQAGDYLIHPDKSRTFGFDLGLKHRVQDDFISTLDIVSKESQAVAVQGEDPDIHQKVIGGFTQVVFGEAENNRFVILGLTAPLDFILAETNILYRNGSLIVGAFSCLAIILFGVLAKIVIRPIKQLVRAVQQFTDNQKLTPIAVNSKDEIGLLAGSIGKMQAHILNQLNDLNEQNKVLNQEVFEREKIERYEKYRSYALELVAKKEPLGIILHTIVEGVELLKPKILCSILLLDKEGQHLGVGAAPSLPEFYNAAIDGIEIGVAVGSCGTAAFMKQRVIVEDIQTHLYWADYQELAQSAELRSCWSQPIFSSTGQVLGTFAIYHRAISVPTESDLDVIEQSARLASIAIEHKQIEEEINNLAFYDSLTLLPNRRLLLDRLKQTVASMAHNKKGASLLFIDLDKFKTLNDSYGHEMGDQLLKQVAQRLSASVRESDTVSRLSGDEFVVLLTNLDDKAIVTATQTEHIGKKILAALCQPYQLSLCRYTIYPSIGAISFDDTLRDTDELMKQADIAMYQAKKAGGKTLYFFDHSMQQTIMDRASLDLDLRQAIAEKDQFQLFYQAQVDSCDRVIGAEALIRWMSPTRGMVSPLDFISIAEESGLIEPIGYWVLSTACQQLVDWAQQPETSHLTLAVNLSAKQIRMPSFVDEVLALLDSTGANPTKLKLEITESILLENMEDIVEKMISLKARGVNFSIDDFGTGYSSLQYLKCLPLDQLKIDQSFVRDLAFDSNDRTIVRTIIAMATSLGLDVIAEGVETEEQLKLLKSKGCKTFQGYLFGKPVPIAEFTIALK</sequence>
<dbReference type="SMART" id="SM00065">
    <property type="entry name" value="GAF"/>
    <property type="match status" value="1"/>
</dbReference>
<dbReference type="PANTHER" id="PTHR44757">
    <property type="entry name" value="DIGUANYLATE CYCLASE DGCP"/>
    <property type="match status" value="1"/>
</dbReference>
<dbReference type="PROSITE" id="PS50883">
    <property type="entry name" value="EAL"/>
    <property type="match status" value="1"/>
</dbReference>
<dbReference type="SMART" id="SM00267">
    <property type="entry name" value="GGDEF"/>
    <property type="match status" value="1"/>
</dbReference>
<evidence type="ECO:0000256" key="3">
    <source>
        <dbReference type="SAM" id="Phobius"/>
    </source>
</evidence>
<dbReference type="CDD" id="cd06225">
    <property type="entry name" value="HAMP"/>
    <property type="match status" value="1"/>
</dbReference>
<dbReference type="FunFam" id="3.20.20.450:FF:000001">
    <property type="entry name" value="Cyclic di-GMP phosphodiesterase yahA"/>
    <property type="match status" value="1"/>
</dbReference>
<dbReference type="InterPro" id="IPR003018">
    <property type="entry name" value="GAF"/>
</dbReference>
<dbReference type="InterPro" id="IPR029787">
    <property type="entry name" value="Nucleotide_cyclase"/>
</dbReference>
<accession>A0A1N7MW63</accession>
<dbReference type="Gene3D" id="3.30.450.20">
    <property type="entry name" value="PAS domain"/>
    <property type="match status" value="1"/>
</dbReference>
<feature type="transmembrane region" description="Helical" evidence="3">
    <location>
        <begin position="20"/>
        <end position="40"/>
    </location>
</feature>
<dbReference type="Proteomes" id="UP000185999">
    <property type="component" value="Unassembled WGS sequence"/>
</dbReference>
<gene>
    <name evidence="7" type="ORF">SAMN05421760_10766</name>
</gene>
<keyword evidence="3" id="KW-0812">Transmembrane</keyword>
<feature type="domain" description="EAL" evidence="4">
    <location>
        <begin position="774"/>
        <end position="1026"/>
    </location>
</feature>
<keyword evidence="8" id="KW-1185">Reference proteome</keyword>
<dbReference type="Pfam" id="PF21623">
    <property type="entry name" value="HK_sensor_dom_bact"/>
    <property type="match status" value="1"/>
</dbReference>
<feature type="transmembrane region" description="Helical" evidence="3">
    <location>
        <begin position="334"/>
        <end position="355"/>
    </location>
</feature>
<dbReference type="EMBL" id="FTOE01000007">
    <property type="protein sequence ID" value="SIS90310.1"/>
    <property type="molecule type" value="Genomic_DNA"/>
</dbReference>
<keyword evidence="3" id="KW-0472">Membrane</keyword>
<proteinExistence type="predicted"/>
<dbReference type="CDD" id="cd01948">
    <property type="entry name" value="EAL"/>
    <property type="match status" value="1"/>
</dbReference>
<dbReference type="InterPro" id="IPR000160">
    <property type="entry name" value="GGDEF_dom"/>
</dbReference>
<evidence type="ECO:0000259" key="6">
    <source>
        <dbReference type="PROSITE" id="PS50887"/>
    </source>
</evidence>
<feature type="domain" description="GGDEF" evidence="6">
    <location>
        <begin position="627"/>
        <end position="765"/>
    </location>
</feature>
<dbReference type="SMART" id="SM00052">
    <property type="entry name" value="EAL"/>
    <property type="match status" value="1"/>
</dbReference>
<dbReference type="SUPFAM" id="SSF141868">
    <property type="entry name" value="EAL domain-like"/>
    <property type="match status" value="1"/>
</dbReference>
<dbReference type="InterPro" id="IPR029151">
    <property type="entry name" value="Sensor-like_sf"/>
</dbReference>
<dbReference type="OrthoDB" id="9804951at2"/>
<keyword evidence="3" id="KW-1133">Transmembrane helix</keyword>
<dbReference type="PANTHER" id="PTHR44757:SF2">
    <property type="entry name" value="BIOFILM ARCHITECTURE MAINTENANCE PROTEIN MBAA"/>
    <property type="match status" value="1"/>
</dbReference>
<dbReference type="AlphaFoldDB" id="A0A1N7MW63"/>
<dbReference type="GO" id="GO:0007165">
    <property type="term" value="P:signal transduction"/>
    <property type="evidence" value="ECO:0007669"/>
    <property type="project" value="InterPro"/>
</dbReference>
<dbReference type="Pfam" id="PF00990">
    <property type="entry name" value="GGDEF"/>
    <property type="match status" value="1"/>
</dbReference>
<dbReference type="SMART" id="SM00304">
    <property type="entry name" value="HAMP"/>
    <property type="match status" value="1"/>
</dbReference>
<dbReference type="PROSITE" id="PS50887">
    <property type="entry name" value="GGDEF"/>
    <property type="match status" value="1"/>
</dbReference>
<dbReference type="CDD" id="cd18773">
    <property type="entry name" value="PDC1_HK_sensor"/>
    <property type="match status" value="1"/>
</dbReference>
<dbReference type="InterPro" id="IPR052155">
    <property type="entry name" value="Biofilm_reg_signaling"/>
</dbReference>
<dbReference type="Pfam" id="PF13185">
    <property type="entry name" value="GAF_2"/>
    <property type="match status" value="1"/>
</dbReference>
<dbReference type="CDD" id="cd01949">
    <property type="entry name" value="GGDEF"/>
    <property type="match status" value="1"/>
</dbReference>
<dbReference type="SUPFAM" id="SSF55781">
    <property type="entry name" value="GAF domain-like"/>
    <property type="match status" value="1"/>
</dbReference>
<dbReference type="STRING" id="619304.SAMN05421760_10766"/>
<dbReference type="Pfam" id="PF00672">
    <property type="entry name" value="HAMP"/>
    <property type="match status" value="1"/>
</dbReference>
<dbReference type="GO" id="GO:0071111">
    <property type="term" value="F:cyclic-guanylate-specific phosphodiesterase activity"/>
    <property type="evidence" value="ECO:0007669"/>
    <property type="project" value="UniProtKB-EC"/>
</dbReference>
<keyword evidence="2" id="KW-0973">c-di-GMP</keyword>
<name>A0A1N7MW63_9GAMM</name>
<dbReference type="InterPro" id="IPR048760">
    <property type="entry name" value="VP0354-like_sensor_dom"/>
</dbReference>
<dbReference type="Gene3D" id="6.10.340.10">
    <property type="match status" value="1"/>
</dbReference>
<dbReference type="SUPFAM" id="SSF103190">
    <property type="entry name" value="Sensory domain-like"/>
    <property type="match status" value="1"/>
</dbReference>
<dbReference type="InterPro" id="IPR029016">
    <property type="entry name" value="GAF-like_dom_sf"/>
</dbReference>
<dbReference type="InterPro" id="IPR003660">
    <property type="entry name" value="HAMP_dom"/>
</dbReference>
<evidence type="ECO:0000313" key="8">
    <source>
        <dbReference type="Proteomes" id="UP000185999"/>
    </source>
</evidence>
<protein>
    <recommendedName>
        <fullName evidence="1">cyclic-guanylate-specific phosphodiesterase</fullName>
        <ecNumber evidence="1">3.1.4.52</ecNumber>
    </recommendedName>
</protein>
<dbReference type="SUPFAM" id="SSF55073">
    <property type="entry name" value="Nucleotide cyclase"/>
    <property type="match status" value="1"/>
</dbReference>
<dbReference type="NCBIfam" id="TIGR00254">
    <property type="entry name" value="GGDEF"/>
    <property type="match status" value="1"/>
</dbReference>
<dbReference type="Gene3D" id="3.30.450.40">
    <property type="match status" value="1"/>
</dbReference>
<evidence type="ECO:0000259" key="5">
    <source>
        <dbReference type="PROSITE" id="PS50885"/>
    </source>
</evidence>
<dbReference type="Gene3D" id="3.20.20.450">
    <property type="entry name" value="EAL domain"/>
    <property type="match status" value="1"/>
</dbReference>
<dbReference type="EC" id="3.1.4.52" evidence="1"/>
<dbReference type="InterPro" id="IPR035919">
    <property type="entry name" value="EAL_sf"/>
</dbReference>
<feature type="domain" description="HAMP" evidence="5">
    <location>
        <begin position="352"/>
        <end position="404"/>
    </location>
</feature>
<evidence type="ECO:0000259" key="4">
    <source>
        <dbReference type="PROSITE" id="PS50883"/>
    </source>
</evidence>
<dbReference type="SUPFAM" id="SSF158472">
    <property type="entry name" value="HAMP domain-like"/>
    <property type="match status" value="1"/>
</dbReference>
<dbReference type="GO" id="GO:0016020">
    <property type="term" value="C:membrane"/>
    <property type="evidence" value="ECO:0007669"/>
    <property type="project" value="InterPro"/>
</dbReference>
<evidence type="ECO:0000256" key="1">
    <source>
        <dbReference type="ARBA" id="ARBA00012282"/>
    </source>
</evidence>
<dbReference type="InterPro" id="IPR001633">
    <property type="entry name" value="EAL_dom"/>
</dbReference>
<dbReference type="Pfam" id="PF00563">
    <property type="entry name" value="EAL"/>
    <property type="match status" value="1"/>
</dbReference>
<reference evidence="8" key="1">
    <citation type="submission" date="2017-01" db="EMBL/GenBank/DDBJ databases">
        <authorList>
            <person name="Varghese N."/>
            <person name="Submissions S."/>
        </authorList>
    </citation>
    <scope>NUCLEOTIDE SEQUENCE [LARGE SCALE GENOMIC DNA]</scope>
    <source>
        <strain evidence="8">DSM 22306</strain>
    </source>
</reference>
<evidence type="ECO:0000256" key="2">
    <source>
        <dbReference type="ARBA" id="ARBA00022636"/>
    </source>
</evidence>
<dbReference type="Gene3D" id="3.30.70.270">
    <property type="match status" value="1"/>
</dbReference>
<evidence type="ECO:0000313" key="7">
    <source>
        <dbReference type="EMBL" id="SIS90310.1"/>
    </source>
</evidence>